<dbReference type="EMBL" id="VUNS01000033">
    <property type="protein sequence ID" value="MST99301.1"/>
    <property type="molecule type" value="Genomic_DNA"/>
</dbReference>
<dbReference type="InterPro" id="IPR010982">
    <property type="entry name" value="Lambda_DNA-bd_dom_sf"/>
</dbReference>
<evidence type="ECO:0000259" key="4">
    <source>
        <dbReference type="PROSITE" id="PS50932"/>
    </source>
</evidence>
<keyword evidence="3" id="KW-0804">Transcription</keyword>
<dbReference type="Pfam" id="PF00356">
    <property type="entry name" value="LacI"/>
    <property type="match status" value="1"/>
</dbReference>
<proteinExistence type="predicted"/>
<dbReference type="CDD" id="cd06267">
    <property type="entry name" value="PBP1_LacI_sugar_binding-like"/>
    <property type="match status" value="1"/>
</dbReference>
<evidence type="ECO:0000256" key="1">
    <source>
        <dbReference type="ARBA" id="ARBA00023015"/>
    </source>
</evidence>
<keyword evidence="2" id="KW-0238">DNA-binding</keyword>
<dbReference type="Pfam" id="PF13377">
    <property type="entry name" value="Peripla_BP_3"/>
    <property type="match status" value="1"/>
</dbReference>
<comment type="caution">
    <text evidence="5">The sequence shown here is derived from an EMBL/GenBank/DDBJ whole genome shotgun (WGS) entry which is preliminary data.</text>
</comment>
<dbReference type="SUPFAM" id="SSF47413">
    <property type="entry name" value="lambda repressor-like DNA-binding domains"/>
    <property type="match status" value="1"/>
</dbReference>
<dbReference type="Proteomes" id="UP000435649">
    <property type="component" value="Unassembled WGS sequence"/>
</dbReference>
<dbReference type="Gene3D" id="1.10.260.40">
    <property type="entry name" value="lambda repressor-like DNA-binding domains"/>
    <property type="match status" value="1"/>
</dbReference>
<reference evidence="5 6" key="1">
    <citation type="submission" date="2019-08" db="EMBL/GenBank/DDBJ databases">
        <title>In-depth cultivation of the pig gut microbiome towards novel bacterial diversity and tailored functional studies.</title>
        <authorList>
            <person name="Wylensek D."/>
            <person name="Hitch T.C.A."/>
            <person name="Clavel T."/>
        </authorList>
    </citation>
    <scope>NUCLEOTIDE SEQUENCE [LARGE SCALE GENOMIC DNA]</scope>
    <source>
        <strain evidence="5 6">BBE-744-WT-12</strain>
    </source>
</reference>
<organism evidence="5 6">
    <name type="scientific">Victivallis lenta</name>
    <dbReference type="NCBI Taxonomy" id="2606640"/>
    <lineage>
        <taxon>Bacteria</taxon>
        <taxon>Pseudomonadati</taxon>
        <taxon>Lentisphaerota</taxon>
        <taxon>Lentisphaeria</taxon>
        <taxon>Victivallales</taxon>
        <taxon>Victivallaceae</taxon>
        <taxon>Victivallis</taxon>
    </lineage>
</organism>
<dbReference type="GO" id="GO:0003700">
    <property type="term" value="F:DNA-binding transcription factor activity"/>
    <property type="evidence" value="ECO:0007669"/>
    <property type="project" value="TreeGrafter"/>
</dbReference>
<gene>
    <name evidence="5" type="ORF">FYJ85_19940</name>
</gene>
<dbReference type="GO" id="GO:0000976">
    <property type="term" value="F:transcription cis-regulatory region binding"/>
    <property type="evidence" value="ECO:0007669"/>
    <property type="project" value="TreeGrafter"/>
</dbReference>
<evidence type="ECO:0000313" key="5">
    <source>
        <dbReference type="EMBL" id="MST99301.1"/>
    </source>
</evidence>
<evidence type="ECO:0000256" key="2">
    <source>
        <dbReference type="ARBA" id="ARBA00023125"/>
    </source>
</evidence>
<dbReference type="Gene3D" id="3.40.50.2300">
    <property type="match status" value="1"/>
</dbReference>
<keyword evidence="1" id="KW-0805">Transcription regulation</keyword>
<dbReference type="SUPFAM" id="SSF53822">
    <property type="entry name" value="Periplasmic binding protein-like I"/>
    <property type="match status" value="1"/>
</dbReference>
<dbReference type="InterPro" id="IPR000843">
    <property type="entry name" value="HTH_LacI"/>
</dbReference>
<dbReference type="InterPro" id="IPR028082">
    <property type="entry name" value="Peripla_BP_I"/>
</dbReference>
<dbReference type="SMART" id="SM00354">
    <property type="entry name" value="HTH_LACI"/>
    <property type="match status" value="1"/>
</dbReference>
<feature type="domain" description="HTH lacI-type" evidence="4">
    <location>
        <begin position="3"/>
        <end position="57"/>
    </location>
</feature>
<accession>A0A844G9U2</accession>
<evidence type="ECO:0000256" key="3">
    <source>
        <dbReference type="ARBA" id="ARBA00023163"/>
    </source>
</evidence>
<dbReference type="PANTHER" id="PTHR30146:SF109">
    <property type="entry name" value="HTH-TYPE TRANSCRIPTIONAL REGULATOR GALS"/>
    <property type="match status" value="1"/>
</dbReference>
<sequence length="324" mass="35475">MRPTLKEIAEATGYSIATVSRALNGSPRITPETRRSVLACARRTGYRTACRRVALIVPGYQFDGYFGSVLRLLAAELGRLDYPVEVLSSTGLDVLEEHSFCGAISVMAQNGLERYWGDRHILPLVCINTRPRHLDGIYTVGSNDEQAVRLAVGHLLERGHRRIGRFGGISSFYDPSNWNSVNRENAFRSQLAAHGLEPELYATNTGSTPSTIEAVKSLLDRGATALVTVNEGLELETLHALNVLGVRVPDEVALLSWTQPNPAGFVRPSISGIEQNFEELVRQSCETFRRLLAGEPAGDTLIDYRLQIRESSAKSVAAKGGGRK</sequence>
<evidence type="ECO:0000313" key="6">
    <source>
        <dbReference type="Proteomes" id="UP000435649"/>
    </source>
</evidence>
<dbReference type="AlphaFoldDB" id="A0A844G9U2"/>
<name>A0A844G9U2_9BACT</name>
<protein>
    <submittedName>
        <fullName evidence="5">LacI family transcriptional regulator</fullName>
    </submittedName>
</protein>
<dbReference type="CDD" id="cd01392">
    <property type="entry name" value="HTH_LacI"/>
    <property type="match status" value="1"/>
</dbReference>
<dbReference type="PROSITE" id="PS50932">
    <property type="entry name" value="HTH_LACI_2"/>
    <property type="match status" value="1"/>
</dbReference>
<dbReference type="RefSeq" id="WP_106052605.1">
    <property type="nucleotide sequence ID" value="NZ_DBFCGB010000016.1"/>
</dbReference>
<keyword evidence="6" id="KW-1185">Reference proteome</keyword>
<dbReference type="InterPro" id="IPR046335">
    <property type="entry name" value="LacI/GalR-like_sensor"/>
</dbReference>
<dbReference type="PANTHER" id="PTHR30146">
    <property type="entry name" value="LACI-RELATED TRANSCRIPTIONAL REPRESSOR"/>
    <property type="match status" value="1"/>
</dbReference>